<reference evidence="4" key="2">
    <citation type="submission" date="2015-01" db="EMBL/GenBank/DDBJ databases">
        <title>Evolutionary Origins and Diversification of the Mycorrhizal Mutualists.</title>
        <authorList>
            <consortium name="DOE Joint Genome Institute"/>
            <consortium name="Mycorrhizal Genomics Consortium"/>
            <person name="Kohler A."/>
            <person name="Kuo A."/>
            <person name="Nagy L.G."/>
            <person name="Floudas D."/>
            <person name="Copeland A."/>
            <person name="Barry K.W."/>
            <person name="Cichocki N."/>
            <person name="Veneault-Fourrey C."/>
            <person name="LaButti K."/>
            <person name="Lindquist E.A."/>
            <person name="Lipzen A."/>
            <person name="Lundell T."/>
            <person name="Morin E."/>
            <person name="Murat C."/>
            <person name="Riley R."/>
            <person name="Ohm R."/>
            <person name="Sun H."/>
            <person name="Tunlid A."/>
            <person name="Henrissat B."/>
            <person name="Grigoriev I.V."/>
            <person name="Hibbett D.S."/>
            <person name="Martin F."/>
        </authorList>
    </citation>
    <scope>NUCLEOTIDE SEQUENCE [LARGE SCALE GENOMIC DNA]</scope>
    <source>
        <strain evidence="4">F 1598</strain>
    </source>
</reference>
<dbReference type="CDD" id="cd18186">
    <property type="entry name" value="BTB_POZ_ZBTB_KLHL-like"/>
    <property type="match status" value="1"/>
</dbReference>
<name>A0A0C3BZN3_PILCF</name>
<organism evidence="3 4">
    <name type="scientific">Piloderma croceum (strain F 1598)</name>
    <dbReference type="NCBI Taxonomy" id="765440"/>
    <lineage>
        <taxon>Eukaryota</taxon>
        <taxon>Fungi</taxon>
        <taxon>Dikarya</taxon>
        <taxon>Basidiomycota</taxon>
        <taxon>Agaricomycotina</taxon>
        <taxon>Agaricomycetes</taxon>
        <taxon>Agaricomycetidae</taxon>
        <taxon>Atheliales</taxon>
        <taxon>Atheliaceae</taxon>
        <taxon>Piloderma</taxon>
    </lineage>
</organism>
<evidence type="ECO:0000313" key="3">
    <source>
        <dbReference type="EMBL" id="KIM82822.1"/>
    </source>
</evidence>
<dbReference type="InParanoid" id="A0A0C3BZN3"/>
<gene>
    <name evidence="3" type="ORF">PILCRDRAFT_457556</name>
</gene>
<proteinExistence type="predicted"/>
<keyword evidence="4" id="KW-1185">Reference proteome</keyword>
<dbReference type="EMBL" id="KN832993">
    <property type="protein sequence ID" value="KIM82822.1"/>
    <property type="molecule type" value="Genomic_DNA"/>
</dbReference>
<evidence type="ECO:0000256" key="1">
    <source>
        <dbReference type="SAM" id="MobiDB-lite"/>
    </source>
</evidence>
<protein>
    <recommendedName>
        <fullName evidence="2">BTB domain-containing protein</fullName>
    </recommendedName>
</protein>
<dbReference type="Pfam" id="PF00651">
    <property type="entry name" value="BTB"/>
    <property type="match status" value="1"/>
</dbReference>
<feature type="region of interest" description="Disordered" evidence="1">
    <location>
        <begin position="298"/>
        <end position="355"/>
    </location>
</feature>
<dbReference type="InterPro" id="IPR011333">
    <property type="entry name" value="SKP1/BTB/POZ_sf"/>
</dbReference>
<feature type="compositionally biased region" description="Polar residues" evidence="1">
    <location>
        <begin position="17"/>
        <end position="28"/>
    </location>
</feature>
<feature type="domain" description="BTB" evidence="2">
    <location>
        <begin position="84"/>
        <end position="147"/>
    </location>
</feature>
<feature type="region of interest" description="Disordered" evidence="1">
    <location>
        <begin position="1"/>
        <end position="34"/>
    </location>
</feature>
<evidence type="ECO:0000313" key="4">
    <source>
        <dbReference type="Proteomes" id="UP000054166"/>
    </source>
</evidence>
<feature type="region of interest" description="Disordered" evidence="1">
    <location>
        <begin position="371"/>
        <end position="418"/>
    </location>
</feature>
<dbReference type="OrthoDB" id="2593747at2759"/>
<dbReference type="Proteomes" id="UP000054166">
    <property type="component" value="Unassembled WGS sequence"/>
</dbReference>
<dbReference type="HOGENOM" id="CLU_657402_0_0_1"/>
<feature type="compositionally biased region" description="Basic residues" evidence="1">
    <location>
        <begin position="408"/>
        <end position="418"/>
    </location>
</feature>
<dbReference type="SUPFAM" id="SSF54695">
    <property type="entry name" value="POZ domain"/>
    <property type="match status" value="1"/>
</dbReference>
<dbReference type="Gene3D" id="3.30.710.10">
    <property type="entry name" value="Potassium Channel Kv1.1, Chain A"/>
    <property type="match status" value="1"/>
</dbReference>
<dbReference type="STRING" id="765440.A0A0C3BZN3"/>
<reference evidence="3 4" key="1">
    <citation type="submission" date="2014-04" db="EMBL/GenBank/DDBJ databases">
        <authorList>
            <consortium name="DOE Joint Genome Institute"/>
            <person name="Kuo A."/>
            <person name="Tarkka M."/>
            <person name="Buscot F."/>
            <person name="Kohler A."/>
            <person name="Nagy L.G."/>
            <person name="Floudas D."/>
            <person name="Copeland A."/>
            <person name="Barry K.W."/>
            <person name="Cichocki N."/>
            <person name="Veneault-Fourrey C."/>
            <person name="LaButti K."/>
            <person name="Lindquist E.A."/>
            <person name="Lipzen A."/>
            <person name="Lundell T."/>
            <person name="Morin E."/>
            <person name="Murat C."/>
            <person name="Sun H."/>
            <person name="Tunlid A."/>
            <person name="Henrissat B."/>
            <person name="Grigoriev I.V."/>
            <person name="Hibbett D.S."/>
            <person name="Martin F."/>
            <person name="Nordberg H.P."/>
            <person name="Cantor M.N."/>
            <person name="Hua S.X."/>
        </authorList>
    </citation>
    <scope>NUCLEOTIDE SEQUENCE [LARGE SCALE GENOMIC DNA]</scope>
    <source>
        <strain evidence="3 4">F 1598</strain>
    </source>
</reference>
<accession>A0A0C3BZN3</accession>
<sequence>MSLPSSPLFENIRSPCPSGTASPVETQDSLSSSLMGSPLGLRNISSLPRLSTGTPKPSITPSLLDSPLSRKLQFPQHSRYYFEDDMAVFLVEDCLFRVHRYHLDRESEVFPKGTSSNRTPIELLGVKRTEFESLLDFLYDGMHNETTPTLSAWTSLLSISTHFEMKRIRSRAIAEILSFRPRIDPVDQVVLAVRHDIPEWFPLGYAALCQREEAIEIEEARKLGLETTVMLAKAREMVRKNGGAVAVQTPVATGFAFGRVPNQTHRHTQVQANQDLEPFNAALVSRVVNDIFWPPPVLPDLEDSTSDAAGGEAKDAQTENTKSASLDEGVSGISNAEWPSDSPPPAPSWISNHVGTLSPERWDTWLGQPLQPKEAFPISPEPIEVMPIPDTSAKISPFPQAGVPRKSATNKKKTKGGK</sequence>
<dbReference type="InterPro" id="IPR000210">
    <property type="entry name" value="BTB/POZ_dom"/>
</dbReference>
<evidence type="ECO:0000259" key="2">
    <source>
        <dbReference type="PROSITE" id="PS50097"/>
    </source>
</evidence>
<dbReference type="AlphaFoldDB" id="A0A0C3BZN3"/>
<dbReference type="PROSITE" id="PS50097">
    <property type="entry name" value="BTB"/>
    <property type="match status" value="1"/>
</dbReference>